<dbReference type="EMBL" id="PKTG01000083">
    <property type="protein sequence ID" value="PLX17698.1"/>
    <property type="molecule type" value="Genomic_DNA"/>
</dbReference>
<evidence type="ECO:0000259" key="2">
    <source>
        <dbReference type="Pfam" id="PF00561"/>
    </source>
</evidence>
<protein>
    <submittedName>
        <fullName evidence="3">Alpha/beta hydrolase</fullName>
    </submittedName>
</protein>
<dbReference type="InterPro" id="IPR029058">
    <property type="entry name" value="AB_hydrolase_fold"/>
</dbReference>
<dbReference type="PANTHER" id="PTHR12277">
    <property type="entry name" value="ALPHA/BETA HYDROLASE DOMAIN-CONTAINING PROTEIN"/>
    <property type="match status" value="1"/>
</dbReference>
<dbReference type="Gene3D" id="3.40.50.1820">
    <property type="entry name" value="alpha/beta hydrolase"/>
    <property type="match status" value="1"/>
</dbReference>
<keyword evidence="1" id="KW-0812">Transmembrane</keyword>
<accession>A0A2N5ZG66</accession>
<keyword evidence="1" id="KW-0472">Membrane</keyword>
<dbReference type="InterPro" id="IPR000073">
    <property type="entry name" value="AB_hydrolase_1"/>
</dbReference>
<name>A0A2N5ZG66_MUIH1</name>
<evidence type="ECO:0000313" key="3">
    <source>
        <dbReference type="EMBL" id="PLX17698.1"/>
    </source>
</evidence>
<dbReference type="GO" id="GO:0016787">
    <property type="term" value="F:hydrolase activity"/>
    <property type="evidence" value="ECO:0007669"/>
    <property type="project" value="UniProtKB-KW"/>
</dbReference>
<dbReference type="AlphaFoldDB" id="A0A2N5ZG66"/>
<dbReference type="PANTHER" id="PTHR12277:SF81">
    <property type="entry name" value="PROTEIN ABHD13"/>
    <property type="match status" value="1"/>
</dbReference>
<dbReference type="Pfam" id="PF00561">
    <property type="entry name" value="Abhydrolase_1"/>
    <property type="match status" value="1"/>
</dbReference>
<dbReference type="SUPFAM" id="SSF53474">
    <property type="entry name" value="alpha/beta-Hydrolases"/>
    <property type="match status" value="1"/>
</dbReference>
<comment type="caution">
    <text evidence="3">The sequence shown here is derived from an EMBL/GenBank/DDBJ whole genome shotgun (WGS) entry which is preliminary data.</text>
</comment>
<evidence type="ECO:0000256" key="1">
    <source>
        <dbReference type="SAM" id="Phobius"/>
    </source>
</evidence>
<feature type="domain" description="AB hydrolase-1" evidence="2">
    <location>
        <begin position="79"/>
        <end position="178"/>
    </location>
</feature>
<reference evidence="3 4" key="1">
    <citation type="submission" date="2017-11" db="EMBL/GenBank/DDBJ databases">
        <title>Genome-resolved metagenomics identifies genetic mobility, metabolic interactions, and unexpected diversity in perchlorate-reducing communities.</title>
        <authorList>
            <person name="Barnum T.P."/>
            <person name="Figueroa I.A."/>
            <person name="Carlstrom C.I."/>
            <person name="Lucas L.N."/>
            <person name="Engelbrektson A.L."/>
            <person name="Coates J.D."/>
        </authorList>
    </citation>
    <scope>NUCLEOTIDE SEQUENCE [LARGE SCALE GENOMIC DNA]</scope>
    <source>
        <strain evidence="3">BM706</strain>
    </source>
</reference>
<dbReference type="Proteomes" id="UP000234857">
    <property type="component" value="Unassembled WGS sequence"/>
</dbReference>
<organism evidence="3 4">
    <name type="scientific">Muiribacterium halophilum</name>
    <dbReference type="NCBI Taxonomy" id="2053465"/>
    <lineage>
        <taxon>Bacteria</taxon>
        <taxon>Candidatus Muiribacteriota</taxon>
        <taxon>Candidatus Muiribacteriia</taxon>
        <taxon>Candidatus Muiribacteriales</taxon>
        <taxon>Candidatus Muiribacteriaceae</taxon>
        <taxon>Candidatus Muiribacterium</taxon>
    </lineage>
</organism>
<gene>
    <name evidence="3" type="ORF">C0601_06615</name>
</gene>
<sequence length="275" mass="31790">MLNFFSSAFFSIAIIILLVFSLIVFLFYRFQDNLIFRPYKKLERTPADIDLVFKNLKIKTHDSNTVHAWYIERKNPKGVVLFCHGNAGNISNRLDRIEILRKNSYSILIFDYRGYGESEGKPTENGLYDDALSCYQYMVRNLKIKPEEIILWGCSLGGSIASYVASQKKCRFLILESSFTSLSSLANKLYPFLPVKTLLKYSFNTQKHVESCDVPILLFHSPDDDLVPFSMGRRLFESAPGPKEFLSIKGSHNDSFYLSRFEILDSLEDFNKRFK</sequence>
<proteinExistence type="predicted"/>
<keyword evidence="3" id="KW-0378">Hydrolase</keyword>
<feature type="transmembrane region" description="Helical" evidence="1">
    <location>
        <begin position="6"/>
        <end position="28"/>
    </location>
</feature>
<evidence type="ECO:0000313" key="4">
    <source>
        <dbReference type="Proteomes" id="UP000234857"/>
    </source>
</evidence>
<keyword evidence="1" id="KW-1133">Transmembrane helix</keyword>